<keyword evidence="2" id="KW-0479">Metal-binding</keyword>
<dbReference type="GO" id="GO:0046872">
    <property type="term" value="F:metal ion binding"/>
    <property type="evidence" value="ECO:0007669"/>
    <property type="project" value="UniProtKB-KW"/>
</dbReference>
<dbReference type="OrthoDB" id="332982at2"/>
<feature type="domain" description="VOC" evidence="3">
    <location>
        <begin position="4"/>
        <end position="132"/>
    </location>
</feature>
<dbReference type="Proteomes" id="UP000241436">
    <property type="component" value="Unassembled WGS sequence"/>
</dbReference>
<dbReference type="PANTHER" id="PTHR43048:SF3">
    <property type="entry name" value="METHYLMALONYL-COA EPIMERASE, MITOCHONDRIAL"/>
    <property type="match status" value="1"/>
</dbReference>
<dbReference type="CDD" id="cd07249">
    <property type="entry name" value="MMCE"/>
    <property type="match status" value="1"/>
</dbReference>
<proteinExistence type="inferred from homology"/>
<dbReference type="GO" id="GO:0004493">
    <property type="term" value="F:methylmalonyl-CoA epimerase activity"/>
    <property type="evidence" value="ECO:0007669"/>
    <property type="project" value="TreeGrafter"/>
</dbReference>
<dbReference type="Gene3D" id="3.10.180.10">
    <property type="entry name" value="2,3-Dihydroxybiphenyl 1,2-Dioxygenase, domain 1"/>
    <property type="match status" value="1"/>
</dbReference>
<comment type="caution">
    <text evidence="4">The sequence shown here is derived from an EMBL/GenBank/DDBJ whole genome shotgun (WGS) entry which is preliminary data.</text>
</comment>
<evidence type="ECO:0000259" key="3">
    <source>
        <dbReference type="PROSITE" id="PS51819"/>
    </source>
</evidence>
<evidence type="ECO:0000313" key="4">
    <source>
        <dbReference type="EMBL" id="PTL36886.1"/>
    </source>
</evidence>
<dbReference type="EMBL" id="NVQC01000010">
    <property type="protein sequence ID" value="PTL36886.1"/>
    <property type="molecule type" value="Genomic_DNA"/>
</dbReference>
<dbReference type="PANTHER" id="PTHR43048">
    <property type="entry name" value="METHYLMALONYL-COA EPIMERASE"/>
    <property type="match status" value="1"/>
</dbReference>
<evidence type="ECO:0000256" key="2">
    <source>
        <dbReference type="ARBA" id="ARBA00022723"/>
    </source>
</evidence>
<reference evidence="4 5" key="1">
    <citation type="submission" date="2017-09" db="EMBL/GenBank/DDBJ databases">
        <title>Bloom of a denitrifying methanotroph, Candidatus Methylomirabilis limnetica, in a deep stratified lake.</title>
        <authorList>
            <person name="Graf J.S."/>
            <person name="Marchant H.K."/>
            <person name="Tienken D."/>
            <person name="Hach P.F."/>
            <person name="Brand A."/>
            <person name="Schubert C.J."/>
            <person name="Kuypers M.M."/>
            <person name="Milucka J."/>
        </authorList>
    </citation>
    <scope>NUCLEOTIDE SEQUENCE [LARGE SCALE GENOMIC DNA]</scope>
    <source>
        <strain evidence="4 5">Zug</strain>
    </source>
</reference>
<dbReference type="RefSeq" id="WP_107561245.1">
    <property type="nucleotide sequence ID" value="NZ_NVQC01000010.1"/>
</dbReference>
<dbReference type="GO" id="GO:0046491">
    <property type="term" value="P:L-methylmalonyl-CoA metabolic process"/>
    <property type="evidence" value="ECO:0007669"/>
    <property type="project" value="TreeGrafter"/>
</dbReference>
<dbReference type="InterPro" id="IPR051785">
    <property type="entry name" value="MMCE/EMCE_epimerase"/>
</dbReference>
<accession>A0A2T4U0J4</accession>
<dbReference type="InterPro" id="IPR037523">
    <property type="entry name" value="VOC_core"/>
</dbReference>
<protein>
    <submittedName>
        <fullName evidence="4">Methylmalonyl-CoA epimerase</fullName>
    </submittedName>
</protein>
<evidence type="ECO:0000313" key="5">
    <source>
        <dbReference type="Proteomes" id="UP000241436"/>
    </source>
</evidence>
<dbReference type="Pfam" id="PF13669">
    <property type="entry name" value="Glyoxalase_4"/>
    <property type="match status" value="1"/>
</dbReference>
<dbReference type="InterPro" id="IPR017515">
    <property type="entry name" value="MeMalonyl-CoA_epimerase"/>
</dbReference>
<sequence length="136" mass="14839">MVRRIEHIAIAVKDVETSVRLFETLLGKSCGSIETLPDERVKVAFFELDGGRIELVEGIGSDNPTSKFIERRGEGLHHICLEVEDLPETLRLLHAAGFPLIDTAPKPGSSGTRVAFLHPKGCNGVLIELVEQPSEA</sequence>
<dbReference type="NCBIfam" id="TIGR03081">
    <property type="entry name" value="metmalonyl_epim"/>
    <property type="match status" value="1"/>
</dbReference>
<keyword evidence="5" id="KW-1185">Reference proteome</keyword>
<organism evidence="4 5">
    <name type="scientific">Candidatus Methylomirabilis limnetica</name>
    <dbReference type="NCBI Taxonomy" id="2033718"/>
    <lineage>
        <taxon>Bacteria</taxon>
        <taxon>Candidatus Methylomirabilota</taxon>
        <taxon>Candidatus Methylomirabilia</taxon>
        <taxon>Candidatus Methylomirabilales</taxon>
        <taxon>Candidatus Methylomirabilaceae</taxon>
        <taxon>Candidatus Methylomirabilis</taxon>
    </lineage>
</organism>
<gene>
    <name evidence="4" type="primary">mce</name>
    <name evidence="4" type="ORF">CLG94_02085</name>
</gene>
<evidence type="ECO:0000256" key="1">
    <source>
        <dbReference type="ARBA" id="ARBA00009308"/>
    </source>
</evidence>
<reference evidence="5" key="2">
    <citation type="journal article" date="2018" name="Environ. Microbiol.">
        <title>Bloom of a denitrifying methanotroph, 'Candidatus Methylomirabilis limnetica', in a deep stratified lake.</title>
        <authorList>
            <person name="Graf J.S."/>
            <person name="Mayr M.J."/>
            <person name="Marchant H.K."/>
            <person name="Tienken D."/>
            <person name="Hach P.F."/>
            <person name="Brand A."/>
            <person name="Schubert C.J."/>
            <person name="Kuypers M.M."/>
            <person name="Milucka J."/>
        </authorList>
    </citation>
    <scope>NUCLEOTIDE SEQUENCE [LARGE SCALE GENOMIC DNA]</scope>
    <source>
        <strain evidence="5">Zug</strain>
    </source>
</reference>
<dbReference type="AlphaFoldDB" id="A0A2T4U0J4"/>
<dbReference type="InterPro" id="IPR029068">
    <property type="entry name" value="Glyas_Bleomycin-R_OHBP_Dase"/>
</dbReference>
<dbReference type="SUPFAM" id="SSF54593">
    <property type="entry name" value="Glyoxalase/Bleomycin resistance protein/Dihydroxybiphenyl dioxygenase"/>
    <property type="match status" value="1"/>
</dbReference>
<comment type="similarity">
    <text evidence="1">Belongs to the methylmalonyl-CoA epimerase family.</text>
</comment>
<name>A0A2T4U0J4_9BACT</name>
<dbReference type="PROSITE" id="PS51819">
    <property type="entry name" value="VOC"/>
    <property type="match status" value="1"/>
</dbReference>